<organism evidence="1 2">
    <name type="scientific">Thalassospira alkalitolerans</name>
    <dbReference type="NCBI Taxonomy" id="1293890"/>
    <lineage>
        <taxon>Bacteria</taxon>
        <taxon>Pseudomonadati</taxon>
        <taxon>Pseudomonadota</taxon>
        <taxon>Alphaproteobacteria</taxon>
        <taxon>Rhodospirillales</taxon>
        <taxon>Thalassospiraceae</taxon>
        <taxon>Thalassospira</taxon>
    </lineage>
</organism>
<dbReference type="RefSeq" id="WP_211274878.1">
    <property type="nucleotide sequence ID" value="NZ_JFKB01000055.1"/>
</dbReference>
<feature type="non-terminal residue" evidence="1">
    <location>
        <position position="1"/>
    </location>
</feature>
<keyword evidence="2" id="KW-1185">Reference proteome</keyword>
<sequence length="94" mass="10694">AVKRGLSPLLLLNTPDSLATDLDKFWDQYNKPFLDAAIERGDDIVLATKPIDDYLNRIDPVTGSQVRTGFGKEYDYLKSNGYEYDSITSMMRKQ</sequence>
<comment type="caution">
    <text evidence="1">The sequence shown here is derived from an EMBL/GenBank/DDBJ whole genome shotgun (WGS) entry which is preliminary data.</text>
</comment>
<gene>
    <name evidence="1" type="ORF">TALK_21875</name>
</gene>
<protein>
    <submittedName>
        <fullName evidence="1">Uncharacterized protein</fullName>
    </submittedName>
</protein>
<reference evidence="1 2" key="1">
    <citation type="submission" date="2014-03" db="EMBL/GenBank/DDBJ databases">
        <title>The draft genome sequence of Thalassospira alkalitolerans JCM 18968.</title>
        <authorList>
            <person name="Lai Q."/>
            <person name="Shao Z."/>
        </authorList>
    </citation>
    <scope>NUCLEOTIDE SEQUENCE [LARGE SCALE GENOMIC DNA]</scope>
    <source>
        <strain evidence="1 2">JCM 18968</strain>
    </source>
</reference>
<proteinExistence type="predicted"/>
<dbReference type="STRING" id="1293890.TALK_21875"/>
<dbReference type="AlphaFoldDB" id="A0A1Y2L8A5"/>
<dbReference type="Proteomes" id="UP000193396">
    <property type="component" value="Unassembled WGS sequence"/>
</dbReference>
<accession>A0A1Y2L8A5</accession>
<evidence type="ECO:0000313" key="1">
    <source>
        <dbReference type="EMBL" id="OSQ41804.1"/>
    </source>
</evidence>
<name>A0A1Y2L8A5_9PROT</name>
<dbReference type="EMBL" id="JFKB01000055">
    <property type="protein sequence ID" value="OSQ41804.1"/>
    <property type="molecule type" value="Genomic_DNA"/>
</dbReference>
<evidence type="ECO:0000313" key="2">
    <source>
        <dbReference type="Proteomes" id="UP000193396"/>
    </source>
</evidence>